<keyword evidence="1" id="KW-0472">Membrane</keyword>
<proteinExistence type="predicted"/>
<keyword evidence="1" id="KW-0812">Transmembrane</keyword>
<feature type="transmembrane region" description="Helical" evidence="1">
    <location>
        <begin position="72"/>
        <end position="96"/>
    </location>
</feature>
<dbReference type="OrthoDB" id="3597048at2759"/>
<evidence type="ECO:0000313" key="3">
    <source>
        <dbReference type="Proteomes" id="UP000316270"/>
    </source>
</evidence>
<accession>A0A517L7W4</accession>
<name>A0A517L7W4_9PEZI</name>
<dbReference type="EMBL" id="CP042190">
    <property type="protein sequence ID" value="QDS71724.1"/>
    <property type="molecule type" value="Genomic_DNA"/>
</dbReference>
<gene>
    <name evidence="2" type="ORF">FKW77_008680</name>
</gene>
<feature type="transmembrane region" description="Helical" evidence="1">
    <location>
        <begin position="44"/>
        <end position="60"/>
    </location>
</feature>
<dbReference type="AlphaFoldDB" id="A0A517L7W4"/>
<keyword evidence="3" id="KW-1185">Reference proteome</keyword>
<evidence type="ECO:0000256" key="1">
    <source>
        <dbReference type="SAM" id="Phobius"/>
    </source>
</evidence>
<organism evidence="2 3">
    <name type="scientific">Venturia effusa</name>
    <dbReference type="NCBI Taxonomy" id="50376"/>
    <lineage>
        <taxon>Eukaryota</taxon>
        <taxon>Fungi</taxon>
        <taxon>Dikarya</taxon>
        <taxon>Ascomycota</taxon>
        <taxon>Pezizomycotina</taxon>
        <taxon>Dothideomycetes</taxon>
        <taxon>Pleosporomycetidae</taxon>
        <taxon>Venturiales</taxon>
        <taxon>Venturiaceae</taxon>
        <taxon>Venturia</taxon>
    </lineage>
</organism>
<keyword evidence="1" id="KW-1133">Transmembrane helix</keyword>
<protein>
    <submittedName>
        <fullName evidence="2">Uncharacterized protein</fullName>
    </submittedName>
</protein>
<evidence type="ECO:0000313" key="2">
    <source>
        <dbReference type="EMBL" id="QDS71724.1"/>
    </source>
</evidence>
<feature type="transmembrane region" description="Helical" evidence="1">
    <location>
        <begin position="152"/>
        <end position="176"/>
    </location>
</feature>
<dbReference type="Proteomes" id="UP000316270">
    <property type="component" value="Chromosome 6"/>
</dbReference>
<reference evidence="2 3" key="1">
    <citation type="submission" date="2019-07" db="EMBL/GenBank/DDBJ databases">
        <title>Finished genome of Venturia effusa.</title>
        <authorList>
            <person name="Young C.A."/>
            <person name="Cox M.P."/>
            <person name="Ganley A.R.D."/>
            <person name="David W.J."/>
        </authorList>
    </citation>
    <scope>NUCLEOTIDE SEQUENCE [LARGE SCALE GENOMIC DNA]</scope>
    <source>
        <strain evidence="3">albino</strain>
    </source>
</reference>
<sequence>MVGFLHVQKYGPGYAVQWSPNESIQMKPLPEHIWLDQGHTSNGVAGYGFFLGLLGMFVAFRYKKGKSKSTLLLVLTILLTLATLFTLSALIFTFVVTSQTKNKRIDPSILRAGQPYPEHRWTPETWYKAVMKIPIEESLKRTFRTKVRNMEAWRWMLVPIFLTDVVGLGLAGLALLGARKEKREVVAVEKTESYADVK</sequence>